<comment type="function">
    <text evidence="5">Forms part of the ribosomal stalk, playing a central role in the interaction of the ribosome with GTP-bound translation factors.</text>
</comment>
<dbReference type="GO" id="GO:0070180">
    <property type="term" value="F:large ribosomal subunit rRNA binding"/>
    <property type="evidence" value="ECO:0007669"/>
    <property type="project" value="UniProtKB-UniRule"/>
</dbReference>
<evidence type="ECO:0000313" key="7">
    <source>
        <dbReference type="Proteomes" id="UP000177565"/>
    </source>
</evidence>
<dbReference type="SUPFAM" id="SSF160369">
    <property type="entry name" value="Ribosomal protein L10-like"/>
    <property type="match status" value="1"/>
</dbReference>
<keyword evidence="2 5" id="KW-0689">Ribosomal protein</keyword>
<dbReference type="InterPro" id="IPR043141">
    <property type="entry name" value="Ribosomal_uL10-like_sf"/>
</dbReference>
<keyword evidence="5" id="KW-0699">rRNA-binding</keyword>
<keyword evidence="5" id="KW-0694">RNA-binding</keyword>
<dbReference type="HAMAP" id="MF_00362">
    <property type="entry name" value="Ribosomal_uL10"/>
    <property type="match status" value="1"/>
</dbReference>
<gene>
    <name evidence="5" type="primary">rplJ</name>
    <name evidence="6" type="ORF">A3C06_00625</name>
</gene>
<dbReference type="GO" id="GO:0006412">
    <property type="term" value="P:translation"/>
    <property type="evidence" value="ECO:0007669"/>
    <property type="project" value="UniProtKB-UniRule"/>
</dbReference>
<name>A0A1G2MTZ2_9BACT</name>
<comment type="caution">
    <text evidence="6">The sequence shown here is derived from an EMBL/GenBank/DDBJ whole genome shotgun (WGS) entry which is preliminary data.</text>
</comment>
<evidence type="ECO:0000256" key="4">
    <source>
        <dbReference type="ARBA" id="ARBA00035202"/>
    </source>
</evidence>
<comment type="subunit">
    <text evidence="5">Part of the ribosomal stalk of the 50S ribosomal subunit. The N-terminus interacts with L11 and the large rRNA to form the base of the stalk. The C-terminus forms an elongated spine to which L12 dimers bind in a sequential fashion forming a multimeric L10(L12)X complex.</text>
</comment>
<organism evidence="6 7">
    <name type="scientific">Candidatus Taylorbacteria bacterium RIFCSPHIGHO2_02_FULL_46_13</name>
    <dbReference type="NCBI Taxonomy" id="1802312"/>
    <lineage>
        <taxon>Bacteria</taxon>
        <taxon>Candidatus Tayloriibacteriota</taxon>
    </lineage>
</organism>
<dbReference type="GO" id="GO:0005840">
    <property type="term" value="C:ribosome"/>
    <property type="evidence" value="ECO:0007669"/>
    <property type="project" value="UniProtKB-KW"/>
</dbReference>
<dbReference type="Proteomes" id="UP000177565">
    <property type="component" value="Unassembled WGS sequence"/>
</dbReference>
<protein>
    <recommendedName>
        <fullName evidence="4 5">Large ribosomal subunit protein uL10</fullName>
    </recommendedName>
</protein>
<dbReference type="NCBIfam" id="NF000955">
    <property type="entry name" value="PRK00099.1-1"/>
    <property type="match status" value="1"/>
</dbReference>
<evidence type="ECO:0000256" key="1">
    <source>
        <dbReference type="ARBA" id="ARBA00008889"/>
    </source>
</evidence>
<dbReference type="InterPro" id="IPR022973">
    <property type="entry name" value="Ribosomal_uL10_bac"/>
</dbReference>
<dbReference type="STRING" id="1802312.A3C06_00625"/>
<dbReference type="EMBL" id="MHRQ01000006">
    <property type="protein sequence ID" value="OHA27340.1"/>
    <property type="molecule type" value="Genomic_DNA"/>
</dbReference>
<comment type="similarity">
    <text evidence="1 5">Belongs to the universal ribosomal protein uL10 family.</text>
</comment>
<evidence type="ECO:0000256" key="2">
    <source>
        <dbReference type="ARBA" id="ARBA00022980"/>
    </source>
</evidence>
<dbReference type="CDD" id="cd05797">
    <property type="entry name" value="Ribosomal_L10"/>
    <property type="match status" value="1"/>
</dbReference>
<dbReference type="Gene3D" id="3.30.70.1730">
    <property type="match status" value="1"/>
</dbReference>
<evidence type="ECO:0000256" key="5">
    <source>
        <dbReference type="HAMAP-Rule" id="MF_00362"/>
    </source>
</evidence>
<dbReference type="InterPro" id="IPR001790">
    <property type="entry name" value="Ribosomal_uL10"/>
</dbReference>
<dbReference type="InterPro" id="IPR047865">
    <property type="entry name" value="Ribosomal_uL10_bac_type"/>
</dbReference>
<accession>A0A1G2MTZ2</accession>
<dbReference type="Gene3D" id="6.10.250.290">
    <property type="match status" value="1"/>
</dbReference>
<dbReference type="AlphaFoldDB" id="A0A1G2MTZ2"/>
<reference evidence="6 7" key="1">
    <citation type="journal article" date="2016" name="Nat. Commun.">
        <title>Thousands of microbial genomes shed light on interconnected biogeochemical processes in an aquifer system.</title>
        <authorList>
            <person name="Anantharaman K."/>
            <person name="Brown C.T."/>
            <person name="Hug L.A."/>
            <person name="Sharon I."/>
            <person name="Castelle C.J."/>
            <person name="Probst A.J."/>
            <person name="Thomas B.C."/>
            <person name="Singh A."/>
            <person name="Wilkins M.J."/>
            <person name="Karaoz U."/>
            <person name="Brodie E.L."/>
            <person name="Williams K.H."/>
            <person name="Hubbard S.S."/>
            <person name="Banfield J.F."/>
        </authorList>
    </citation>
    <scope>NUCLEOTIDE SEQUENCE [LARGE SCALE GENOMIC DNA]</scope>
</reference>
<dbReference type="PANTHER" id="PTHR11560">
    <property type="entry name" value="39S RIBOSOMAL PROTEIN L10, MITOCHONDRIAL"/>
    <property type="match status" value="1"/>
</dbReference>
<sequence length="162" mass="17204">MAKNKTQKQQALDELSGVLKKAKTVVFAGFNKLTVSEATQTRKAMRASGVKFLVVKKTLLAKSLADNSFGATTALPGQVALAYGPDLIAPAREVFAAGKKFDSKLSILGGIFEGVLVDKEKMSAIASIPSREVLYGQFVNLINSPIQCFVIALNAIASRKTG</sequence>
<dbReference type="Pfam" id="PF00466">
    <property type="entry name" value="Ribosomal_L10"/>
    <property type="match status" value="1"/>
</dbReference>
<dbReference type="GO" id="GO:1990904">
    <property type="term" value="C:ribonucleoprotein complex"/>
    <property type="evidence" value="ECO:0007669"/>
    <property type="project" value="UniProtKB-KW"/>
</dbReference>
<proteinExistence type="inferred from homology"/>
<evidence type="ECO:0000313" key="6">
    <source>
        <dbReference type="EMBL" id="OHA27340.1"/>
    </source>
</evidence>
<keyword evidence="3 5" id="KW-0687">Ribonucleoprotein</keyword>
<evidence type="ECO:0000256" key="3">
    <source>
        <dbReference type="ARBA" id="ARBA00023274"/>
    </source>
</evidence>